<name>A0A3G2L4G5_9FLAO</name>
<accession>A0A3G2L4G5</accession>
<dbReference type="AlphaFoldDB" id="A0A3G2L4G5"/>
<protein>
    <recommendedName>
        <fullName evidence="3">Outer membrane protein beta-barrel domain-containing protein</fullName>
    </recommendedName>
</protein>
<dbReference type="KEGG" id="emar:D1013_07015"/>
<dbReference type="EMBL" id="CP032050">
    <property type="protein sequence ID" value="AYN67134.1"/>
    <property type="molecule type" value="Genomic_DNA"/>
</dbReference>
<organism evidence="1 2">
    <name type="scientific">Euzebyella marina</name>
    <dbReference type="NCBI Taxonomy" id="1761453"/>
    <lineage>
        <taxon>Bacteria</taxon>
        <taxon>Pseudomonadati</taxon>
        <taxon>Bacteroidota</taxon>
        <taxon>Flavobacteriia</taxon>
        <taxon>Flavobacteriales</taxon>
        <taxon>Flavobacteriaceae</taxon>
        <taxon>Euzebyella</taxon>
    </lineage>
</organism>
<evidence type="ECO:0000313" key="2">
    <source>
        <dbReference type="Proteomes" id="UP000276309"/>
    </source>
</evidence>
<dbReference type="OrthoDB" id="1178092at2"/>
<gene>
    <name evidence="1" type="ORF">D1013_07015</name>
</gene>
<evidence type="ECO:0000313" key="1">
    <source>
        <dbReference type="EMBL" id="AYN67134.1"/>
    </source>
</evidence>
<reference evidence="1 2" key="1">
    <citation type="submission" date="2018-08" db="EMBL/GenBank/DDBJ databases">
        <title>The reduced genetic potential of extracellular carbohydrate catabolism in Euzebyella marina RN62, a Flavobacteriia bacterium isolated from the hadal water.</title>
        <authorList>
            <person name="Xue C."/>
        </authorList>
    </citation>
    <scope>NUCLEOTIDE SEQUENCE [LARGE SCALE GENOMIC DNA]</scope>
    <source>
        <strain evidence="1 2">RN62</strain>
    </source>
</reference>
<dbReference type="Proteomes" id="UP000276309">
    <property type="component" value="Chromosome"/>
</dbReference>
<sequence length="160" mass="18414">MGAQTNEPLLANRLYADGHSYPDFLFGEKHAWLLIGYSITGSTAVEIQAFYDKYVMEERLRVPLTVKQYFGSKWYVFSGVEYDFLLTSMENLDAIQQNITKPQIKPRLDYLGGVGYDVQKDFMLDVKVNQQINDSKLHYFGQKTNTGRNSLLTIGGRYKF</sequence>
<keyword evidence="2" id="KW-1185">Reference proteome</keyword>
<proteinExistence type="predicted"/>
<evidence type="ECO:0008006" key="3">
    <source>
        <dbReference type="Google" id="ProtNLM"/>
    </source>
</evidence>